<keyword evidence="2" id="KW-1185">Reference proteome</keyword>
<dbReference type="AlphaFoldDB" id="A0A6A4GA06"/>
<evidence type="ECO:0000313" key="1">
    <source>
        <dbReference type="EMBL" id="KAE9382300.1"/>
    </source>
</evidence>
<organism evidence="1 2">
    <name type="scientific">Gymnopus androsaceus JB14</name>
    <dbReference type="NCBI Taxonomy" id="1447944"/>
    <lineage>
        <taxon>Eukaryota</taxon>
        <taxon>Fungi</taxon>
        <taxon>Dikarya</taxon>
        <taxon>Basidiomycota</taxon>
        <taxon>Agaricomycotina</taxon>
        <taxon>Agaricomycetes</taxon>
        <taxon>Agaricomycetidae</taxon>
        <taxon>Agaricales</taxon>
        <taxon>Marasmiineae</taxon>
        <taxon>Omphalotaceae</taxon>
        <taxon>Gymnopus</taxon>
    </lineage>
</organism>
<dbReference type="EMBL" id="ML771820">
    <property type="protein sequence ID" value="KAE9382300.1"/>
    <property type="molecule type" value="Genomic_DNA"/>
</dbReference>
<protein>
    <submittedName>
        <fullName evidence="1">Uncharacterized protein</fullName>
    </submittedName>
</protein>
<sequence>MNAGAMLFDKPLRLRQNLNIPNVKKKYFILHKFIGDVAWINNNFDIVVKKLNSPFMDFFLPEGTFGKFWVPKE</sequence>
<reference evidence="1" key="1">
    <citation type="journal article" date="2019" name="Environ. Microbiol.">
        <title>Fungal ecological strategies reflected in gene transcription - a case study of two litter decomposers.</title>
        <authorList>
            <person name="Barbi F."/>
            <person name="Kohler A."/>
            <person name="Barry K."/>
            <person name="Baskaran P."/>
            <person name="Daum C."/>
            <person name="Fauchery L."/>
            <person name="Ihrmark K."/>
            <person name="Kuo A."/>
            <person name="LaButti K."/>
            <person name="Lipzen A."/>
            <person name="Morin E."/>
            <person name="Grigoriev I.V."/>
            <person name="Henrissat B."/>
            <person name="Lindahl B."/>
            <person name="Martin F."/>
        </authorList>
    </citation>
    <scope>NUCLEOTIDE SEQUENCE</scope>
    <source>
        <strain evidence="1">JB14</strain>
    </source>
</reference>
<dbReference type="Proteomes" id="UP000799118">
    <property type="component" value="Unassembled WGS sequence"/>
</dbReference>
<gene>
    <name evidence="1" type="ORF">BT96DRAFT_1010920</name>
</gene>
<dbReference type="OrthoDB" id="2980357at2759"/>
<accession>A0A6A4GA06</accession>
<proteinExistence type="predicted"/>
<evidence type="ECO:0000313" key="2">
    <source>
        <dbReference type="Proteomes" id="UP000799118"/>
    </source>
</evidence>
<name>A0A6A4GA06_9AGAR</name>